<reference evidence="1" key="1">
    <citation type="submission" date="2021-07" db="EMBL/GenBank/DDBJ databases">
        <title>Characterization of violacein-producing bacteria and related species.</title>
        <authorList>
            <person name="Wilson H.S."/>
            <person name="De Leon M.E."/>
        </authorList>
    </citation>
    <scope>NUCLEOTIDE SEQUENCE</scope>
    <source>
        <strain evidence="1">HSC-15S17</strain>
    </source>
</reference>
<protein>
    <submittedName>
        <fullName evidence="1">Uncharacterized protein</fullName>
    </submittedName>
</protein>
<organism evidence="1 3">
    <name type="scientific">Duganella violaceipulchra</name>
    <dbReference type="NCBI Taxonomy" id="2849652"/>
    <lineage>
        <taxon>Bacteria</taxon>
        <taxon>Pseudomonadati</taxon>
        <taxon>Pseudomonadota</taxon>
        <taxon>Betaproteobacteria</taxon>
        <taxon>Burkholderiales</taxon>
        <taxon>Oxalobacteraceae</taxon>
        <taxon>Telluria group</taxon>
        <taxon>Duganella</taxon>
    </lineage>
</organism>
<dbReference type="EMBL" id="JALJZU010000002">
    <property type="protein sequence ID" value="MCP2007619.1"/>
    <property type="molecule type" value="Genomic_DNA"/>
</dbReference>
<keyword evidence="4" id="KW-1185">Reference proteome</keyword>
<evidence type="ECO:0000313" key="3">
    <source>
        <dbReference type="Proteomes" id="UP001155901"/>
    </source>
</evidence>
<dbReference type="Proteomes" id="UP001162889">
    <property type="component" value="Unassembled WGS sequence"/>
</dbReference>
<sequence>MPRALKAFSQVEPRAIQLAVPKSNQFKLDLAGLHLTEEQLTAVRSEAVKAAMLAAAGLLRGNGKGSVLEDFGTFSTFSTFSTFGSGAAFGGRPMDIVENINNPIIGKVIGRVE</sequence>
<evidence type="ECO:0000313" key="2">
    <source>
        <dbReference type="EMBL" id="MCP2007619.1"/>
    </source>
</evidence>
<evidence type="ECO:0000313" key="4">
    <source>
        <dbReference type="Proteomes" id="UP001162889"/>
    </source>
</evidence>
<proteinExistence type="predicted"/>
<dbReference type="AlphaFoldDB" id="A0AA41L6L4"/>
<evidence type="ECO:0000313" key="1">
    <source>
        <dbReference type="EMBL" id="MBV6323427.1"/>
    </source>
</evidence>
<accession>A0AA41L6L4</accession>
<comment type="caution">
    <text evidence="1">The sequence shown here is derived from an EMBL/GenBank/DDBJ whole genome shotgun (WGS) entry which is preliminary data.</text>
</comment>
<reference evidence="2" key="2">
    <citation type="submission" date="2022-03" db="EMBL/GenBank/DDBJ databases">
        <title>Genome Encyclopedia of Bacteria and Archaea VI: Functional Genomics of Type Strains.</title>
        <authorList>
            <person name="Whitman W."/>
        </authorList>
    </citation>
    <scope>NUCLEOTIDE SEQUENCE</scope>
    <source>
        <strain evidence="2">HSC-15S17</strain>
    </source>
</reference>
<dbReference type="Proteomes" id="UP001155901">
    <property type="component" value="Unassembled WGS sequence"/>
</dbReference>
<dbReference type="RefSeq" id="WP_217944117.1">
    <property type="nucleotide sequence ID" value="NZ_JAHTGR010000011.1"/>
</dbReference>
<name>A0AA41L6L4_9BURK</name>
<dbReference type="EMBL" id="JAHTGR010000011">
    <property type="protein sequence ID" value="MBV6323427.1"/>
    <property type="molecule type" value="Genomic_DNA"/>
</dbReference>
<gene>
    <name evidence="1" type="ORF">KVP70_21050</name>
    <name evidence="2" type="ORF">L1274_001312</name>
</gene>